<evidence type="ECO:0000256" key="2">
    <source>
        <dbReference type="ARBA" id="ARBA00022475"/>
    </source>
</evidence>
<reference evidence="7 8" key="1">
    <citation type="submission" date="2022-11" db="EMBL/GenBank/DDBJ databases">
        <title>Minimal conservation of predation-associated metabolite biosynthetic gene clusters underscores biosynthetic potential of Myxococcota including descriptions for ten novel species: Archangium lansinium sp. nov., Myxococcus landrumus sp. nov., Nannocystis bai.</title>
        <authorList>
            <person name="Ahearne A."/>
            <person name="Stevens C."/>
            <person name="Phillips K."/>
        </authorList>
    </citation>
    <scope>NUCLEOTIDE SEQUENCE [LARGE SCALE GENOMIC DNA]</scope>
    <source>
        <strain evidence="7 8">MIWBW</strain>
    </source>
</reference>
<sequence length="508" mass="55378">MIAEGKKAPGVSFLLGKAKPLVIARLITAVLTTAIPMVLARLLELHVYGTYKQLFLVVQTLTYVLPFGFPQSVYFFAPRSEHKRPFFMHSMMFTTLGGVLAATGLWFAMGELLPRFFSNPTLSEYRVPVALYALFLMSGKPLEMSLTSQGKTRAAAICYLVSDTLRAVIMVVPVLLGMKLLGVMYAVAGFAALRSLASWLVLIKGSTGPLYDRQLFLRQLTYALPFGLAVAILIPQQYAHQFVVSGTMAPEVFALYAVGCFQLPIVDLLYTPTSEVLMVRLGELERAGLMQEAAGTFRQAVLELSRFFVPLAAFLVVVAPEFIVALFGEKFLPSAQVFRVGVVSVLLATLPVDGVLRARNETRHILISNAVKAAVTVPLVYFGVRQFGLMGAIGSWAITELVGKTMLMLCLRRALSPTGELLSYRELLPWRALLVTTGATVLATLVLLSVRGFAANEWAHLAPSGLLWRLSQVAVLGLVFGTAYLLALRMAGVRVSSLLTQPRGQRAA</sequence>
<dbReference type="Proteomes" id="UP001207654">
    <property type="component" value="Unassembled WGS sequence"/>
</dbReference>
<accession>A0ABT4AJL2</accession>
<evidence type="ECO:0000256" key="1">
    <source>
        <dbReference type="ARBA" id="ARBA00004651"/>
    </source>
</evidence>
<dbReference type="EMBL" id="JAPNKA010000001">
    <property type="protein sequence ID" value="MCY1081867.1"/>
    <property type="molecule type" value="Genomic_DNA"/>
</dbReference>
<keyword evidence="4 6" id="KW-1133">Transmembrane helix</keyword>
<feature type="transmembrane region" description="Helical" evidence="6">
    <location>
        <begin position="466"/>
        <end position="487"/>
    </location>
</feature>
<name>A0ABT4AJL2_9BACT</name>
<gene>
    <name evidence="7" type="ORF">OV287_46210</name>
</gene>
<feature type="transmembrane region" description="Helical" evidence="6">
    <location>
        <begin position="364"/>
        <end position="384"/>
    </location>
</feature>
<dbReference type="Pfam" id="PF13440">
    <property type="entry name" value="Polysacc_synt_3"/>
    <property type="match status" value="1"/>
</dbReference>
<evidence type="ECO:0000313" key="7">
    <source>
        <dbReference type="EMBL" id="MCY1081867.1"/>
    </source>
</evidence>
<feature type="transmembrane region" description="Helical" evidence="6">
    <location>
        <begin position="182"/>
        <end position="203"/>
    </location>
</feature>
<comment type="subcellular location">
    <subcellularLocation>
        <location evidence="1">Cell membrane</location>
        <topology evidence="1">Multi-pass membrane protein</topology>
    </subcellularLocation>
</comment>
<feature type="transmembrane region" description="Helical" evidence="6">
    <location>
        <begin position="21"/>
        <end position="42"/>
    </location>
</feature>
<feature type="transmembrane region" description="Helical" evidence="6">
    <location>
        <begin position="89"/>
        <end position="109"/>
    </location>
</feature>
<keyword evidence="2" id="KW-1003">Cell membrane</keyword>
<dbReference type="RefSeq" id="WP_267540451.1">
    <property type="nucleotide sequence ID" value="NZ_JAPNKA010000001.1"/>
</dbReference>
<comment type="caution">
    <text evidence="7">The sequence shown here is derived from an EMBL/GenBank/DDBJ whole genome shotgun (WGS) entry which is preliminary data.</text>
</comment>
<keyword evidence="5 6" id="KW-0472">Membrane</keyword>
<feature type="transmembrane region" description="Helical" evidence="6">
    <location>
        <begin position="334"/>
        <end position="352"/>
    </location>
</feature>
<keyword evidence="8" id="KW-1185">Reference proteome</keyword>
<dbReference type="InterPro" id="IPR050833">
    <property type="entry name" value="Poly_Biosynth_Transport"/>
</dbReference>
<evidence type="ECO:0000256" key="5">
    <source>
        <dbReference type="ARBA" id="ARBA00023136"/>
    </source>
</evidence>
<feature type="transmembrane region" description="Helical" evidence="6">
    <location>
        <begin position="432"/>
        <end position="454"/>
    </location>
</feature>
<feature type="transmembrane region" description="Helical" evidence="6">
    <location>
        <begin position="307"/>
        <end position="328"/>
    </location>
</feature>
<feature type="transmembrane region" description="Helical" evidence="6">
    <location>
        <begin position="253"/>
        <end position="270"/>
    </location>
</feature>
<feature type="transmembrane region" description="Helical" evidence="6">
    <location>
        <begin position="215"/>
        <end position="233"/>
    </location>
</feature>
<feature type="transmembrane region" description="Helical" evidence="6">
    <location>
        <begin position="390"/>
        <end position="411"/>
    </location>
</feature>
<dbReference type="PANTHER" id="PTHR30250">
    <property type="entry name" value="PST FAMILY PREDICTED COLANIC ACID TRANSPORTER"/>
    <property type="match status" value="1"/>
</dbReference>
<dbReference type="PANTHER" id="PTHR30250:SF11">
    <property type="entry name" value="O-ANTIGEN TRANSPORTER-RELATED"/>
    <property type="match status" value="1"/>
</dbReference>
<protein>
    <submittedName>
        <fullName evidence="7">Lipopolysaccharide biosynthesis protein</fullName>
    </submittedName>
</protein>
<keyword evidence="3 6" id="KW-0812">Transmembrane</keyword>
<evidence type="ECO:0000256" key="3">
    <source>
        <dbReference type="ARBA" id="ARBA00022692"/>
    </source>
</evidence>
<evidence type="ECO:0000256" key="6">
    <source>
        <dbReference type="SAM" id="Phobius"/>
    </source>
</evidence>
<organism evidence="7 8">
    <name type="scientific">Archangium lansingense</name>
    <dbReference type="NCBI Taxonomy" id="2995310"/>
    <lineage>
        <taxon>Bacteria</taxon>
        <taxon>Pseudomonadati</taxon>
        <taxon>Myxococcota</taxon>
        <taxon>Myxococcia</taxon>
        <taxon>Myxococcales</taxon>
        <taxon>Cystobacterineae</taxon>
        <taxon>Archangiaceae</taxon>
        <taxon>Archangium</taxon>
    </lineage>
</organism>
<evidence type="ECO:0000313" key="8">
    <source>
        <dbReference type="Proteomes" id="UP001207654"/>
    </source>
</evidence>
<feature type="transmembrane region" description="Helical" evidence="6">
    <location>
        <begin position="54"/>
        <end position="77"/>
    </location>
</feature>
<evidence type="ECO:0000256" key="4">
    <source>
        <dbReference type="ARBA" id="ARBA00022989"/>
    </source>
</evidence>
<proteinExistence type="predicted"/>